<evidence type="ECO:0000313" key="2">
    <source>
        <dbReference type="EMBL" id="TCS73826.1"/>
    </source>
</evidence>
<dbReference type="EMBL" id="SLZY01000001">
    <property type="protein sequence ID" value="TCS73826.1"/>
    <property type="molecule type" value="Genomic_DNA"/>
</dbReference>
<dbReference type="PANTHER" id="PTHR39966:SF3">
    <property type="entry name" value="DUF438 DOMAIN-CONTAINING PROTEIN"/>
    <property type="match status" value="1"/>
</dbReference>
<evidence type="ECO:0000313" key="3">
    <source>
        <dbReference type="Proteomes" id="UP000295135"/>
    </source>
</evidence>
<dbReference type="AlphaFoldDB" id="A0A4R3K0Y4"/>
<dbReference type="OrthoDB" id="9792554at2"/>
<dbReference type="Proteomes" id="UP000295135">
    <property type="component" value="Unassembled WGS sequence"/>
</dbReference>
<protein>
    <submittedName>
        <fullName evidence="2">Hemerythrin HHE cation binding domain-containing protein</fullName>
    </submittedName>
</protein>
<dbReference type="InterPro" id="IPR012312">
    <property type="entry name" value="Hemerythrin-like"/>
</dbReference>
<feature type="domain" description="Hemerythrin-like" evidence="1">
    <location>
        <begin position="4"/>
        <end position="125"/>
    </location>
</feature>
<organism evidence="2 3">
    <name type="scientific">Sulfuritortus calidifontis</name>
    <dbReference type="NCBI Taxonomy" id="1914471"/>
    <lineage>
        <taxon>Bacteria</taxon>
        <taxon>Pseudomonadati</taxon>
        <taxon>Pseudomonadota</taxon>
        <taxon>Betaproteobacteria</taxon>
        <taxon>Nitrosomonadales</taxon>
        <taxon>Thiobacillaceae</taxon>
        <taxon>Sulfuritortus</taxon>
    </lineage>
</organism>
<proteinExistence type="predicted"/>
<sequence>MSQITELLSQDHSACDELFAEAENLVAGKAWPDAASRFGEFRAAMERHLDAEENTLFPAFEARTGMSGGPTQVMRMEHSQMRELMEQMQAAVERQNDAAFLGLSETLLMLMRQHNMKEEQILYPMTDRTLGGDAALIEQLDEALHAKA</sequence>
<evidence type="ECO:0000259" key="1">
    <source>
        <dbReference type="Pfam" id="PF01814"/>
    </source>
</evidence>
<keyword evidence="3" id="KW-1185">Reference proteome</keyword>
<dbReference type="GO" id="GO:0005886">
    <property type="term" value="C:plasma membrane"/>
    <property type="evidence" value="ECO:0007669"/>
    <property type="project" value="TreeGrafter"/>
</dbReference>
<dbReference type="PANTHER" id="PTHR39966">
    <property type="entry name" value="BLL2471 PROTEIN-RELATED"/>
    <property type="match status" value="1"/>
</dbReference>
<dbReference type="Gene3D" id="1.20.120.520">
    <property type="entry name" value="nmb1532 protein domain like"/>
    <property type="match status" value="1"/>
</dbReference>
<dbReference type="Pfam" id="PF01814">
    <property type="entry name" value="Hemerythrin"/>
    <property type="match status" value="1"/>
</dbReference>
<accession>A0A4R3K0Y4</accession>
<reference evidence="2 3" key="1">
    <citation type="submission" date="2019-03" db="EMBL/GenBank/DDBJ databases">
        <title>Genomic Encyclopedia of Type Strains, Phase IV (KMG-IV): sequencing the most valuable type-strain genomes for metagenomic binning, comparative biology and taxonomic classification.</title>
        <authorList>
            <person name="Goeker M."/>
        </authorList>
    </citation>
    <scope>NUCLEOTIDE SEQUENCE [LARGE SCALE GENOMIC DNA]</scope>
    <source>
        <strain evidence="2 3">DSM 103923</strain>
    </source>
</reference>
<gene>
    <name evidence="2" type="ORF">EDC61_10148</name>
</gene>
<dbReference type="RefSeq" id="WP_126459869.1">
    <property type="nucleotide sequence ID" value="NZ_AP018721.1"/>
</dbReference>
<name>A0A4R3K0Y4_9PROT</name>
<comment type="caution">
    <text evidence="2">The sequence shown here is derived from an EMBL/GenBank/DDBJ whole genome shotgun (WGS) entry which is preliminary data.</text>
</comment>